<gene>
    <name evidence="2" type="ORF">RchiOBHm_Chr6g0272841</name>
</gene>
<evidence type="ECO:0000256" key="1">
    <source>
        <dbReference type="SAM" id="MobiDB-lite"/>
    </source>
</evidence>
<name>A0A2P6PRC9_ROSCH</name>
<organism evidence="2 3">
    <name type="scientific">Rosa chinensis</name>
    <name type="common">China rose</name>
    <dbReference type="NCBI Taxonomy" id="74649"/>
    <lineage>
        <taxon>Eukaryota</taxon>
        <taxon>Viridiplantae</taxon>
        <taxon>Streptophyta</taxon>
        <taxon>Embryophyta</taxon>
        <taxon>Tracheophyta</taxon>
        <taxon>Spermatophyta</taxon>
        <taxon>Magnoliopsida</taxon>
        <taxon>eudicotyledons</taxon>
        <taxon>Gunneridae</taxon>
        <taxon>Pentapetalae</taxon>
        <taxon>rosids</taxon>
        <taxon>fabids</taxon>
        <taxon>Rosales</taxon>
        <taxon>Rosaceae</taxon>
        <taxon>Rosoideae</taxon>
        <taxon>Rosoideae incertae sedis</taxon>
        <taxon>Rosa</taxon>
    </lineage>
</organism>
<keyword evidence="3" id="KW-1185">Reference proteome</keyword>
<protein>
    <submittedName>
        <fullName evidence="2">Uncharacterized protein</fullName>
    </submittedName>
</protein>
<comment type="caution">
    <text evidence="2">The sequence shown here is derived from an EMBL/GenBank/DDBJ whole genome shotgun (WGS) entry which is preliminary data.</text>
</comment>
<dbReference type="EMBL" id="PDCK01000044">
    <property type="protein sequence ID" value="PRQ24478.1"/>
    <property type="molecule type" value="Genomic_DNA"/>
</dbReference>
<dbReference type="Gramene" id="PRQ24478">
    <property type="protein sequence ID" value="PRQ24478"/>
    <property type="gene ID" value="RchiOBHm_Chr6g0272841"/>
</dbReference>
<proteinExistence type="predicted"/>
<feature type="region of interest" description="Disordered" evidence="1">
    <location>
        <begin position="1"/>
        <end position="23"/>
    </location>
</feature>
<dbReference type="AlphaFoldDB" id="A0A2P6PRC9"/>
<sequence>MVEKKPPVPAPAAKSSSQGNRKDLIRLKGEARLEGGSYVEPEYKLLFIVRLSES</sequence>
<dbReference type="Proteomes" id="UP000238479">
    <property type="component" value="Chromosome 6"/>
</dbReference>
<evidence type="ECO:0000313" key="3">
    <source>
        <dbReference type="Proteomes" id="UP000238479"/>
    </source>
</evidence>
<reference evidence="2 3" key="1">
    <citation type="journal article" date="2018" name="Nat. Genet.">
        <title>The Rosa genome provides new insights in the design of modern roses.</title>
        <authorList>
            <person name="Bendahmane M."/>
        </authorList>
    </citation>
    <scope>NUCLEOTIDE SEQUENCE [LARGE SCALE GENOMIC DNA]</scope>
    <source>
        <strain evidence="3">cv. Old Blush</strain>
    </source>
</reference>
<evidence type="ECO:0000313" key="2">
    <source>
        <dbReference type="EMBL" id="PRQ24478.1"/>
    </source>
</evidence>
<accession>A0A2P6PRC9</accession>